<gene>
    <name evidence="1" type="ORF">F751_5313</name>
</gene>
<keyword evidence="2" id="KW-1185">Reference proteome</keyword>
<evidence type="ECO:0000313" key="1">
    <source>
        <dbReference type="EMBL" id="KFM28400.1"/>
    </source>
</evidence>
<dbReference type="RefSeq" id="XP_011401415.1">
    <property type="nucleotide sequence ID" value="XM_011403113.1"/>
</dbReference>
<name>A0A087SRP6_AUXPR</name>
<organism evidence="1 2">
    <name type="scientific">Auxenochlorella protothecoides</name>
    <name type="common">Green microalga</name>
    <name type="synonym">Chlorella protothecoides</name>
    <dbReference type="NCBI Taxonomy" id="3075"/>
    <lineage>
        <taxon>Eukaryota</taxon>
        <taxon>Viridiplantae</taxon>
        <taxon>Chlorophyta</taxon>
        <taxon>core chlorophytes</taxon>
        <taxon>Trebouxiophyceae</taxon>
        <taxon>Chlorellales</taxon>
        <taxon>Chlorellaceae</taxon>
        <taxon>Auxenochlorella</taxon>
    </lineage>
</organism>
<accession>A0A087SRP6</accession>
<dbReference type="GeneID" id="23616704"/>
<evidence type="ECO:0000313" key="2">
    <source>
        <dbReference type="Proteomes" id="UP000028924"/>
    </source>
</evidence>
<dbReference type="AlphaFoldDB" id="A0A087SRP6"/>
<sequence length="203" mass="21608">MDQTASPGPIIMMINTRAVTHPLPAHPRQFPQPRSQTHHRAQVLADEVRVLAHSLGDGAEDDAGLSQLLAEGGGDGHRIKHGIDGDVGQPLLLGQGDAQLVKSGQQLWVHLFQGPLLLLLARGGVVAVGLVVNGRVVVVRPGRLLHGQPPAPRLEPARGAGWTGVRGWFWKIASCIEGAVIPCGRNRHAMSHAQSHEPSQLPT</sequence>
<dbReference type="Proteomes" id="UP000028924">
    <property type="component" value="Unassembled WGS sequence"/>
</dbReference>
<dbReference type="EMBL" id="KL662168">
    <property type="protein sequence ID" value="KFM28400.1"/>
    <property type="molecule type" value="Genomic_DNA"/>
</dbReference>
<reference evidence="1 2" key="1">
    <citation type="journal article" date="2014" name="BMC Genomics">
        <title>Oil accumulation mechanisms of the oleaginous microalga Chlorella protothecoides revealed through its genome, transcriptomes, and proteomes.</title>
        <authorList>
            <person name="Gao C."/>
            <person name="Wang Y."/>
            <person name="Shen Y."/>
            <person name="Yan D."/>
            <person name="He X."/>
            <person name="Dai J."/>
            <person name="Wu Q."/>
        </authorList>
    </citation>
    <scope>NUCLEOTIDE SEQUENCE [LARGE SCALE GENOMIC DNA]</scope>
    <source>
        <strain evidence="1 2">0710</strain>
    </source>
</reference>
<protein>
    <submittedName>
        <fullName evidence="1">Uncharacterized protein</fullName>
    </submittedName>
</protein>
<proteinExistence type="predicted"/>
<dbReference type="KEGG" id="apro:F751_5313"/>